<dbReference type="EMBL" id="BAABME010000509">
    <property type="protein sequence ID" value="GAA0143365.1"/>
    <property type="molecule type" value="Genomic_DNA"/>
</dbReference>
<comment type="caution">
    <text evidence="2">The sequence shown here is derived from an EMBL/GenBank/DDBJ whole genome shotgun (WGS) entry which is preliminary data.</text>
</comment>
<name>A0AAV3NVC9_LITER</name>
<dbReference type="Pfam" id="PF00078">
    <property type="entry name" value="RVT_1"/>
    <property type="match status" value="1"/>
</dbReference>
<organism evidence="2 3">
    <name type="scientific">Lithospermum erythrorhizon</name>
    <name type="common">Purple gromwell</name>
    <name type="synonym">Lithospermum officinale var. erythrorhizon</name>
    <dbReference type="NCBI Taxonomy" id="34254"/>
    <lineage>
        <taxon>Eukaryota</taxon>
        <taxon>Viridiplantae</taxon>
        <taxon>Streptophyta</taxon>
        <taxon>Embryophyta</taxon>
        <taxon>Tracheophyta</taxon>
        <taxon>Spermatophyta</taxon>
        <taxon>Magnoliopsida</taxon>
        <taxon>eudicotyledons</taxon>
        <taxon>Gunneridae</taxon>
        <taxon>Pentapetalae</taxon>
        <taxon>asterids</taxon>
        <taxon>lamiids</taxon>
        <taxon>Boraginales</taxon>
        <taxon>Boraginaceae</taxon>
        <taxon>Boraginoideae</taxon>
        <taxon>Lithospermeae</taxon>
        <taxon>Lithospermum</taxon>
    </lineage>
</organism>
<evidence type="ECO:0000313" key="3">
    <source>
        <dbReference type="Proteomes" id="UP001454036"/>
    </source>
</evidence>
<gene>
    <name evidence="2" type="ORF">LIER_04065</name>
</gene>
<dbReference type="AlphaFoldDB" id="A0AAV3NVC9"/>
<dbReference type="InterPro" id="IPR000477">
    <property type="entry name" value="RT_dom"/>
</dbReference>
<dbReference type="PANTHER" id="PTHR24559">
    <property type="entry name" value="TRANSPOSON TY3-I GAG-POL POLYPROTEIN"/>
    <property type="match status" value="1"/>
</dbReference>
<dbReference type="Proteomes" id="UP001454036">
    <property type="component" value="Unassembled WGS sequence"/>
</dbReference>
<feature type="domain" description="Reverse transcriptase" evidence="1">
    <location>
        <begin position="20"/>
        <end position="101"/>
    </location>
</feature>
<evidence type="ECO:0000313" key="2">
    <source>
        <dbReference type="EMBL" id="GAA0143365.1"/>
    </source>
</evidence>
<dbReference type="Gene3D" id="3.10.10.10">
    <property type="entry name" value="HIV Type 1 Reverse Transcriptase, subunit A, domain 1"/>
    <property type="match status" value="1"/>
</dbReference>
<accession>A0AAV3NVC9</accession>
<reference evidence="2 3" key="1">
    <citation type="submission" date="2024-01" db="EMBL/GenBank/DDBJ databases">
        <title>The complete chloroplast genome sequence of Lithospermum erythrorhizon: insights into the phylogenetic relationship among Boraginaceae species and the maternal lineages of purple gromwells.</title>
        <authorList>
            <person name="Okada T."/>
            <person name="Watanabe K."/>
        </authorList>
    </citation>
    <scope>NUCLEOTIDE SEQUENCE [LARGE SCALE GENOMIC DNA]</scope>
</reference>
<dbReference type="InterPro" id="IPR043502">
    <property type="entry name" value="DNA/RNA_pol_sf"/>
</dbReference>
<sequence length="183" mass="20959">MPGIDTPVAVHQLYVDSMYKPVKQKKQTFSEEKNQAVRAEIDLLLKRGYHQIKMNPEDEEKTAFITEYELYCWKVMPFDLKNTGATYQRMVNSIFATQISKAFEGLKEYLSSPKLLSRPERWEVLQLYLVVSDGAMSSVLIRETEGTNNPEWVMFVDGARNEKGPGAGILIRGPDEVIMEYAL</sequence>
<dbReference type="SUPFAM" id="SSF56672">
    <property type="entry name" value="DNA/RNA polymerases"/>
    <property type="match status" value="1"/>
</dbReference>
<protein>
    <recommendedName>
        <fullName evidence="1">Reverse transcriptase domain-containing protein</fullName>
    </recommendedName>
</protein>
<proteinExistence type="predicted"/>
<dbReference type="InterPro" id="IPR053134">
    <property type="entry name" value="RNA-dir_DNA_polymerase"/>
</dbReference>
<evidence type="ECO:0000259" key="1">
    <source>
        <dbReference type="Pfam" id="PF00078"/>
    </source>
</evidence>
<keyword evidence="3" id="KW-1185">Reference proteome</keyword>
<dbReference type="PANTHER" id="PTHR24559:SF444">
    <property type="entry name" value="REVERSE TRANSCRIPTASE DOMAIN-CONTAINING PROTEIN"/>
    <property type="match status" value="1"/>
</dbReference>